<accession>A0A3E0M7Y9</accession>
<sequence length="70" mass="7533">MCETDEENPKEVLCSCSGTTRGLIIELVKQGKDLEGISRYSGALSGCGGCEWEISELVNKLQAENSTPKP</sequence>
<dbReference type="AlphaFoldDB" id="A0A3E0M7Y9"/>
<evidence type="ECO:0000259" key="1">
    <source>
        <dbReference type="Pfam" id="PF04324"/>
    </source>
</evidence>
<evidence type="ECO:0000313" key="3">
    <source>
        <dbReference type="Proteomes" id="UP000256301"/>
    </source>
</evidence>
<dbReference type="InterPro" id="IPR041854">
    <property type="entry name" value="BFD-like_2Fe2S-bd_dom_sf"/>
</dbReference>
<organism evidence="2 3">
    <name type="scientific">Microcystis aeruginosa DA14</name>
    <dbReference type="NCBI Taxonomy" id="1987506"/>
    <lineage>
        <taxon>Bacteria</taxon>
        <taxon>Bacillati</taxon>
        <taxon>Cyanobacteriota</taxon>
        <taxon>Cyanophyceae</taxon>
        <taxon>Oscillatoriophycideae</taxon>
        <taxon>Chroococcales</taxon>
        <taxon>Microcystaceae</taxon>
        <taxon>Microcystis</taxon>
    </lineage>
</organism>
<comment type="caution">
    <text evidence="2">The sequence shown here is derived from an EMBL/GenBank/DDBJ whole genome shotgun (WGS) entry which is preliminary data.</text>
</comment>
<dbReference type="EMBL" id="QQWE01000005">
    <property type="protein sequence ID" value="REJ55845.1"/>
    <property type="molecule type" value="Genomic_DNA"/>
</dbReference>
<dbReference type="InterPro" id="IPR007419">
    <property type="entry name" value="BFD-like_2Fe2S-bd_dom"/>
</dbReference>
<proteinExistence type="predicted"/>
<reference evidence="2 3" key="1">
    <citation type="submission" date="2017-08" db="EMBL/GenBank/DDBJ databases">
        <title>Functional genomic and metabolic studies of the symbiotic interactions of six Microcystis-dominated communities.</title>
        <authorList>
            <person name="Li Q."/>
            <person name="Lin F."/>
        </authorList>
    </citation>
    <scope>NUCLEOTIDE SEQUENCE [LARGE SCALE GENOMIC DNA]</scope>
    <source>
        <strain evidence="2">DA14</strain>
    </source>
</reference>
<name>A0A3E0M7Y9_MICAE</name>
<gene>
    <name evidence="2" type="ORF">DWQ56_16490</name>
</gene>
<feature type="domain" description="BFD-like [2Fe-2S]-binding" evidence="1">
    <location>
        <begin position="13"/>
        <end position="59"/>
    </location>
</feature>
<dbReference type="Gene3D" id="1.10.10.1100">
    <property type="entry name" value="BFD-like [2Fe-2S]-binding domain"/>
    <property type="match status" value="1"/>
</dbReference>
<dbReference type="Proteomes" id="UP000256301">
    <property type="component" value="Unassembled WGS sequence"/>
</dbReference>
<protein>
    <submittedName>
        <fullName evidence="2">(2Fe-2S)-binding protein</fullName>
    </submittedName>
</protein>
<dbReference type="Pfam" id="PF04324">
    <property type="entry name" value="Fer2_BFD"/>
    <property type="match status" value="1"/>
</dbReference>
<evidence type="ECO:0000313" key="2">
    <source>
        <dbReference type="EMBL" id="REJ55845.1"/>
    </source>
</evidence>